<evidence type="ECO:0008006" key="4">
    <source>
        <dbReference type="Google" id="ProtNLM"/>
    </source>
</evidence>
<keyword evidence="1" id="KW-0732">Signal</keyword>
<dbReference type="EMBL" id="VJND01000014">
    <property type="protein sequence ID" value="TSE23947.1"/>
    <property type="molecule type" value="Genomic_DNA"/>
</dbReference>
<evidence type="ECO:0000256" key="1">
    <source>
        <dbReference type="SAM" id="SignalP"/>
    </source>
</evidence>
<dbReference type="Pfam" id="PF11162">
    <property type="entry name" value="DUF2946"/>
    <property type="match status" value="1"/>
</dbReference>
<dbReference type="Proteomes" id="UP000320225">
    <property type="component" value="Unassembled WGS sequence"/>
</dbReference>
<feature type="chain" id="PRO_5022227091" description="DUF2946 domain-containing protein" evidence="1">
    <location>
        <begin position="35"/>
        <end position="132"/>
    </location>
</feature>
<organism evidence="2 3">
    <name type="scientific">Tepidimonas sediminis</name>
    <dbReference type="NCBI Taxonomy" id="2588941"/>
    <lineage>
        <taxon>Bacteria</taxon>
        <taxon>Pseudomonadati</taxon>
        <taxon>Pseudomonadota</taxon>
        <taxon>Betaproteobacteria</taxon>
        <taxon>Burkholderiales</taxon>
        <taxon>Tepidimonas</taxon>
    </lineage>
</organism>
<accession>A0A554WK33</accession>
<evidence type="ECO:0000313" key="3">
    <source>
        <dbReference type="Proteomes" id="UP000320225"/>
    </source>
</evidence>
<sequence length="132" mass="13649">MSTVNAIVRHRRWPLALALLALLWAALAPTLAQAWAVGVRAGERVQICTSTGMAWVTLEAAGDAASDDAGAAAMACDWCLLHGGPGLPPAEPLVGLPPAADPSACVAHTTRAVAPPQAWWRPQPHAPPLPFA</sequence>
<proteinExistence type="predicted"/>
<reference evidence="2 3" key="1">
    <citation type="submission" date="2019-07" db="EMBL/GenBank/DDBJ databases">
        <title>Tepidimonas sediminis YIM 72259 draft genome.</title>
        <authorList>
            <person name="Da Costa M.S."/>
            <person name="Froufe H.J.C."/>
            <person name="Egas C."/>
            <person name="Albuquerque L."/>
        </authorList>
    </citation>
    <scope>NUCLEOTIDE SEQUENCE [LARGE SCALE GENOMIC DNA]</scope>
    <source>
        <strain evidence="2 3">YIM 72259</strain>
    </source>
</reference>
<evidence type="ECO:0000313" key="2">
    <source>
        <dbReference type="EMBL" id="TSE23947.1"/>
    </source>
</evidence>
<dbReference type="InterPro" id="IPR021333">
    <property type="entry name" value="DUF2946"/>
</dbReference>
<gene>
    <name evidence="2" type="ORF">Tsedi_02035</name>
</gene>
<keyword evidence="3" id="KW-1185">Reference proteome</keyword>
<dbReference type="OrthoDB" id="8856151at2"/>
<dbReference type="AlphaFoldDB" id="A0A554WK33"/>
<name>A0A554WK33_9BURK</name>
<protein>
    <recommendedName>
        <fullName evidence="4">DUF2946 domain-containing protein</fullName>
    </recommendedName>
</protein>
<feature type="signal peptide" evidence="1">
    <location>
        <begin position="1"/>
        <end position="34"/>
    </location>
</feature>
<comment type="caution">
    <text evidence="2">The sequence shown here is derived from an EMBL/GenBank/DDBJ whole genome shotgun (WGS) entry which is preliminary data.</text>
</comment>